<evidence type="ECO:0000256" key="1">
    <source>
        <dbReference type="SAM" id="MobiDB-lite"/>
    </source>
</evidence>
<evidence type="ECO:0000313" key="3">
    <source>
        <dbReference type="EMBL" id="CEK75541.1"/>
    </source>
</evidence>
<protein>
    <submittedName>
        <fullName evidence="3">Uncharacterized protein</fullName>
    </submittedName>
</protein>
<feature type="region of interest" description="Disordered" evidence="1">
    <location>
        <begin position="1"/>
        <end position="24"/>
    </location>
</feature>
<sequence length="69" mass="7669">MVEPKLQKKLAKHMPMNSGCRKGKQDSIGMSFISDSLPVGFMIIPQTQRFKAIPARTSIAPRQAKVTIK</sequence>
<evidence type="ECO:0000313" key="2">
    <source>
        <dbReference type="EMBL" id="CEK75540.1"/>
    </source>
</evidence>
<dbReference type="EMBL" id="HACG01028675">
    <property type="protein sequence ID" value="CEK75540.1"/>
    <property type="molecule type" value="Transcribed_RNA"/>
</dbReference>
<dbReference type="AlphaFoldDB" id="A0A0B7A688"/>
<organism evidence="3">
    <name type="scientific">Arion vulgaris</name>
    <dbReference type="NCBI Taxonomy" id="1028688"/>
    <lineage>
        <taxon>Eukaryota</taxon>
        <taxon>Metazoa</taxon>
        <taxon>Spiralia</taxon>
        <taxon>Lophotrochozoa</taxon>
        <taxon>Mollusca</taxon>
        <taxon>Gastropoda</taxon>
        <taxon>Heterobranchia</taxon>
        <taxon>Euthyneura</taxon>
        <taxon>Panpulmonata</taxon>
        <taxon>Eupulmonata</taxon>
        <taxon>Stylommatophora</taxon>
        <taxon>Helicina</taxon>
        <taxon>Arionoidea</taxon>
        <taxon>Arionidae</taxon>
        <taxon>Arion</taxon>
    </lineage>
</organism>
<name>A0A0B7A688_9EUPU</name>
<accession>A0A0B7A688</accession>
<gene>
    <name evidence="3" type="primary">ORF95962</name>
    <name evidence="2" type="synonym">ORF95955</name>
</gene>
<dbReference type="EMBL" id="HACG01028676">
    <property type="protein sequence ID" value="CEK75541.1"/>
    <property type="molecule type" value="Transcribed_RNA"/>
</dbReference>
<proteinExistence type="predicted"/>
<reference evidence="3" key="1">
    <citation type="submission" date="2014-12" db="EMBL/GenBank/DDBJ databases">
        <title>Insight into the proteome of Arion vulgaris.</title>
        <authorList>
            <person name="Aradska J."/>
            <person name="Bulat T."/>
            <person name="Smidak R."/>
            <person name="Sarate P."/>
            <person name="Gangsoo J."/>
            <person name="Sialana F."/>
            <person name="Bilban M."/>
            <person name="Lubec G."/>
        </authorList>
    </citation>
    <scope>NUCLEOTIDE SEQUENCE</scope>
    <source>
        <tissue evidence="3">Skin</tissue>
    </source>
</reference>